<dbReference type="CDD" id="cd00552">
    <property type="entry name" value="RaiA"/>
    <property type="match status" value="1"/>
</dbReference>
<evidence type="ECO:0000313" key="1">
    <source>
        <dbReference type="EMBL" id="QDO92596.1"/>
    </source>
</evidence>
<dbReference type="OrthoDB" id="9808702at2"/>
<name>A0A516GM43_9FLAO</name>
<sequence length="100" mass="11574">MQIIFEYHDVSSSDALEQFTTEKLEKLGSKYEMVIRADVFFKTENTSSDETGKICNIRLSLPGPRLFAEASHDNFSDSVSESVRELERQLQKRKEKMSTY</sequence>
<dbReference type="AlphaFoldDB" id="A0A516GM43"/>
<gene>
    <name evidence="1" type="primary">raiA</name>
    <name evidence="1" type="ORF">FNB79_00895</name>
</gene>
<proteinExistence type="predicted"/>
<evidence type="ECO:0000313" key="2">
    <source>
        <dbReference type="Proteomes" id="UP000319209"/>
    </source>
</evidence>
<organism evidence="1 2">
    <name type="scientific">Formosa sediminum</name>
    <dbReference type="NCBI Taxonomy" id="2594004"/>
    <lineage>
        <taxon>Bacteria</taxon>
        <taxon>Pseudomonadati</taxon>
        <taxon>Bacteroidota</taxon>
        <taxon>Flavobacteriia</taxon>
        <taxon>Flavobacteriales</taxon>
        <taxon>Flavobacteriaceae</taxon>
        <taxon>Formosa</taxon>
    </lineage>
</organism>
<dbReference type="RefSeq" id="WP_143379506.1">
    <property type="nucleotide sequence ID" value="NZ_CP041637.1"/>
</dbReference>
<dbReference type="Proteomes" id="UP000319209">
    <property type="component" value="Chromosome"/>
</dbReference>
<reference evidence="1 2" key="1">
    <citation type="submission" date="2019-07" db="EMBL/GenBank/DDBJ databases">
        <title>Genome sequencing for Formosa sp. PS13.</title>
        <authorList>
            <person name="Park S.-J."/>
        </authorList>
    </citation>
    <scope>NUCLEOTIDE SEQUENCE [LARGE SCALE GENOMIC DNA]</scope>
    <source>
        <strain evidence="1 2">PS13</strain>
    </source>
</reference>
<dbReference type="Gene3D" id="3.30.160.100">
    <property type="entry name" value="Ribosome hibernation promotion factor-like"/>
    <property type="match status" value="1"/>
</dbReference>
<dbReference type="InterPro" id="IPR003489">
    <property type="entry name" value="RHF/RaiA"/>
</dbReference>
<dbReference type="Pfam" id="PF02482">
    <property type="entry name" value="Ribosomal_S30AE"/>
    <property type="match status" value="1"/>
</dbReference>
<dbReference type="NCBIfam" id="TIGR00741">
    <property type="entry name" value="yfiA"/>
    <property type="match status" value="1"/>
</dbReference>
<dbReference type="KEGG" id="fop:FNB79_00895"/>
<dbReference type="EMBL" id="CP041637">
    <property type="protein sequence ID" value="QDO92596.1"/>
    <property type="molecule type" value="Genomic_DNA"/>
</dbReference>
<dbReference type="SUPFAM" id="SSF69754">
    <property type="entry name" value="Ribosome binding protein Y (YfiA homologue)"/>
    <property type="match status" value="1"/>
</dbReference>
<protein>
    <submittedName>
        <fullName evidence="1">Ribosome-associated translation inhibitor RaiA</fullName>
    </submittedName>
</protein>
<keyword evidence="2" id="KW-1185">Reference proteome</keyword>
<dbReference type="InterPro" id="IPR036567">
    <property type="entry name" value="RHF-like"/>
</dbReference>
<accession>A0A516GM43</accession>